<reference evidence="2" key="1">
    <citation type="submission" date="2020-10" db="EMBL/GenBank/DDBJ databases">
        <authorList>
            <person name="Kikuchi T."/>
        </authorList>
    </citation>
    <scope>NUCLEOTIDE SEQUENCE</scope>
    <source>
        <strain evidence="2">NKZ352</strain>
    </source>
</reference>
<evidence type="ECO:0000313" key="3">
    <source>
        <dbReference type="Proteomes" id="UP000835052"/>
    </source>
</evidence>
<sequence length="722" mass="83025">MGHLTYEIQWILSFLLAFSRQFPLSLVVIFTGHIISSCFSTRLADLFGVQLSSGCMALLEQLFLILLYMTALQTSSLDNKISDKDVENMINVGTSKYFELDKHKLGQLWQFATARATIKAQARAAYPYVSQVEKIVFEQCSKEAKTVVALARCAVRLFNEKRFRKEQLPKEKPPPRKSTIKISRRPLKKERVLQQDFKYNTLQNVNRADTDSKNTLTETKIKLNHEEKEDSYYYSSSKSKWVRNPIRKQVRSQIRQKRKVDDIMLAYDMFLNEQRQLKKMEDSRKKEEKTRKSIPERPNKRPKSYNNYGLPHIISKLRQKRDVPVKLEERPAIDFQKLASKFLDDLGLGIDSRAPQVDTQKDALEKIIDIINEYSASELSPSKFSVMSPRILSLFPDKSKKNRLFSPSILSFQKDGFFSLPELFDMITSNQRYQQLMLEGIMDLSGAGSVVEKLLTTLEPKMKSMDEEQYPFVQKMSLQERNWLRAKSSFSSDQLKEMDEFGIVHMDEQQLRLVYGDEADRFVHIANLTREERINRVENDIRKLAAKGRPQWPYFGKGGFRGKRETHGGHDNDGDDNIPNYPHPEEINGVEYQTLKMVEVLTPRFLEPRVLSPETLVIDVLSPGFLSPHVLSPESIGVMILSPNVLSPRVASDEKMIVEVLSPHILGGPHSEEEEEHGVLEVGSKSETDHEHLGHNHGHNNHESPTAHTEAPVQPVRSPFIR</sequence>
<dbReference type="PANTHER" id="PTHR21523">
    <property type="match status" value="1"/>
</dbReference>
<protein>
    <submittedName>
        <fullName evidence="2">Uncharacterized protein</fullName>
    </submittedName>
</protein>
<organism evidence="2 3">
    <name type="scientific">Caenorhabditis auriculariae</name>
    <dbReference type="NCBI Taxonomy" id="2777116"/>
    <lineage>
        <taxon>Eukaryota</taxon>
        <taxon>Metazoa</taxon>
        <taxon>Ecdysozoa</taxon>
        <taxon>Nematoda</taxon>
        <taxon>Chromadorea</taxon>
        <taxon>Rhabditida</taxon>
        <taxon>Rhabditina</taxon>
        <taxon>Rhabditomorpha</taxon>
        <taxon>Rhabditoidea</taxon>
        <taxon>Rhabditidae</taxon>
        <taxon>Peloderinae</taxon>
        <taxon>Caenorhabditis</taxon>
    </lineage>
</organism>
<comment type="caution">
    <text evidence="2">The sequence shown here is derived from an EMBL/GenBank/DDBJ whole genome shotgun (WGS) entry which is preliminary data.</text>
</comment>
<evidence type="ECO:0000256" key="1">
    <source>
        <dbReference type="SAM" id="MobiDB-lite"/>
    </source>
</evidence>
<dbReference type="InterPro" id="IPR006954">
    <property type="entry name" value="Mlt-10-like"/>
</dbReference>
<keyword evidence="3" id="KW-1185">Reference proteome</keyword>
<dbReference type="EMBL" id="CAJGYM010000019">
    <property type="protein sequence ID" value="CAD6191143.1"/>
    <property type="molecule type" value="Genomic_DNA"/>
</dbReference>
<gene>
    <name evidence="2" type="ORF">CAUJ_LOCUS7062</name>
</gene>
<proteinExistence type="predicted"/>
<dbReference type="PANTHER" id="PTHR21523:SF38">
    <property type="entry name" value="MLT-TEN (MLT-10) RELATED"/>
    <property type="match status" value="1"/>
</dbReference>
<name>A0A8S1H6Y6_9PELO</name>
<feature type="region of interest" description="Disordered" evidence="1">
    <location>
        <begin position="688"/>
        <end position="722"/>
    </location>
</feature>
<dbReference type="Pfam" id="PF04870">
    <property type="entry name" value="Moulting_cycle"/>
    <property type="match status" value="1"/>
</dbReference>
<feature type="compositionally biased region" description="Basic and acidic residues" evidence="1">
    <location>
        <begin position="562"/>
        <end position="572"/>
    </location>
</feature>
<dbReference type="OrthoDB" id="5870064at2759"/>
<feature type="region of interest" description="Disordered" evidence="1">
    <location>
        <begin position="277"/>
        <end position="308"/>
    </location>
</feature>
<feature type="region of interest" description="Disordered" evidence="1">
    <location>
        <begin position="561"/>
        <end position="581"/>
    </location>
</feature>
<evidence type="ECO:0000313" key="2">
    <source>
        <dbReference type="EMBL" id="CAD6191143.1"/>
    </source>
</evidence>
<dbReference type="AlphaFoldDB" id="A0A8S1H6Y6"/>
<feature type="compositionally biased region" description="Basic and acidic residues" evidence="1">
    <location>
        <begin position="277"/>
        <end position="299"/>
    </location>
</feature>
<dbReference type="Proteomes" id="UP000835052">
    <property type="component" value="Unassembled WGS sequence"/>
</dbReference>
<accession>A0A8S1H6Y6</accession>